<dbReference type="AlphaFoldDB" id="A0A812DF30"/>
<dbReference type="GO" id="GO:0008270">
    <property type="term" value="F:zinc ion binding"/>
    <property type="evidence" value="ECO:0007669"/>
    <property type="project" value="UniProtKB-UniRule"/>
</dbReference>
<dbReference type="InterPro" id="IPR036398">
    <property type="entry name" value="CA_dom_sf"/>
</dbReference>
<evidence type="ECO:0000313" key="10">
    <source>
        <dbReference type="EMBL" id="CAE1301806.1"/>
    </source>
</evidence>
<dbReference type="OrthoDB" id="429145at2759"/>
<evidence type="ECO:0000256" key="4">
    <source>
        <dbReference type="ARBA" id="ARBA00022723"/>
    </source>
</evidence>
<keyword evidence="11" id="KW-1185">Reference proteome</keyword>
<dbReference type="SMART" id="SM01057">
    <property type="entry name" value="Carb_anhydrase"/>
    <property type="match status" value="1"/>
</dbReference>
<dbReference type="Gene3D" id="3.10.200.10">
    <property type="entry name" value="Alpha carbonic anhydrase"/>
    <property type="match status" value="1"/>
</dbReference>
<evidence type="ECO:0000256" key="5">
    <source>
        <dbReference type="ARBA" id="ARBA00022833"/>
    </source>
</evidence>
<accession>A0A812DF30</accession>
<comment type="caution">
    <text evidence="10">The sequence shown here is derived from an EMBL/GenBank/DDBJ whole genome shotgun (WGS) entry which is preliminary data.</text>
</comment>
<dbReference type="InterPro" id="IPR023561">
    <property type="entry name" value="Carbonic_anhydrase_a-class"/>
</dbReference>
<gene>
    <name evidence="10" type="ORF">SPHA_54643</name>
</gene>
<dbReference type="PROSITE" id="PS00162">
    <property type="entry name" value="ALPHA_CA_1"/>
    <property type="match status" value="1"/>
</dbReference>
<dbReference type="InterPro" id="IPR018338">
    <property type="entry name" value="Carbonic_anhydrase_a-class_CS"/>
</dbReference>
<dbReference type="GO" id="GO:0004089">
    <property type="term" value="F:carbonate dehydratase activity"/>
    <property type="evidence" value="ECO:0007669"/>
    <property type="project" value="UniProtKB-UniRule"/>
</dbReference>
<evidence type="ECO:0000256" key="3">
    <source>
        <dbReference type="ARBA" id="ARBA00012925"/>
    </source>
</evidence>
<name>A0A812DF30_ACAPH</name>
<dbReference type="PROSITE" id="PS51144">
    <property type="entry name" value="ALPHA_CA_2"/>
    <property type="match status" value="1"/>
</dbReference>
<dbReference type="GO" id="GO:0005886">
    <property type="term" value="C:plasma membrane"/>
    <property type="evidence" value="ECO:0007669"/>
    <property type="project" value="TreeGrafter"/>
</dbReference>
<feature type="domain" description="Alpha-carbonic anhydrase" evidence="9">
    <location>
        <begin position="1"/>
        <end position="208"/>
    </location>
</feature>
<comment type="catalytic activity">
    <reaction evidence="7 8">
        <text>hydrogencarbonate + H(+) = CO2 + H2O</text>
        <dbReference type="Rhea" id="RHEA:10748"/>
        <dbReference type="ChEBI" id="CHEBI:15377"/>
        <dbReference type="ChEBI" id="CHEBI:15378"/>
        <dbReference type="ChEBI" id="CHEBI:16526"/>
        <dbReference type="ChEBI" id="CHEBI:17544"/>
        <dbReference type="EC" id="4.2.1.1"/>
    </reaction>
</comment>
<keyword evidence="6 8" id="KW-0456">Lyase</keyword>
<dbReference type="CDD" id="cd00326">
    <property type="entry name" value="alpha_CA"/>
    <property type="match status" value="1"/>
</dbReference>
<evidence type="ECO:0000256" key="7">
    <source>
        <dbReference type="ARBA" id="ARBA00048348"/>
    </source>
</evidence>
<reference evidence="10" key="1">
    <citation type="submission" date="2021-01" db="EMBL/GenBank/DDBJ databases">
        <authorList>
            <person name="Li R."/>
            <person name="Bekaert M."/>
        </authorList>
    </citation>
    <scope>NUCLEOTIDE SEQUENCE</scope>
    <source>
        <strain evidence="10">Farmed</strain>
    </source>
</reference>
<keyword evidence="5 8" id="KW-0862">Zinc</keyword>
<sequence>MTVINNGHTVKVKTIGKFYITNGGLPNVYKTAQLHFHWGLDNDQGSEHQINSAVYPMELHIVNYDHSKYSSLQEAMTNPLGLAVLGIMFKVTDEDNPVLKPVIDVFGEIQKPGHPKVKINAQSIRNFLPKDTSKFYRYNGSLTTPGCYETVIWTIFKQANYISHGQMRKMRELFYNKEVGGHPHHQHHHHDHEQLMKEEKQATIFKVAVEEQEIPPALASANNQKVEDSHKEEKKNETEVLKSDIDANVQNKTEFTEIDHQPNLEDNHKTPNSEIPSEMIKEEMKQEEVVIGGDDMGWQAIDVEQWKSFYTTSDTQGE</sequence>
<dbReference type="EC" id="4.2.1.1" evidence="3 8"/>
<comment type="function">
    <text evidence="1 8">Reversible hydration of carbon dioxide.</text>
</comment>
<comment type="similarity">
    <text evidence="2 8">Belongs to the alpha-carbonic anhydrase family.</text>
</comment>
<keyword evidence="4 8" id="KW-0479">Metal-binding</keyword>
<dbReference type="InterPro" id="IPR001148">
    <property type="entry name" value="CA_dom"/>
</dbReference>
<dbReference type="SUPFAM" id="SSF51069">
    <property type="entry name" value="Carbonic anhydrase"/>
    <property type="match status" value="1"/>
</dbReference>
<dbReference type="PANTHER" id="PTHR18952:SF265">
    <property type="entry name" value="CARBONIC ANHYDRASE"/>
    <property type="match status" value="1"/>
</dbReference>
<evidence type="ECO:0000259" key="9">
    <source>
        <dbReference type="PROSITE" id="PS51144"/>
    </source>
</evidence>
<evidence type="ECO:0000256" key="6">
    <source>
        <dbReference type="ARBA" id="ARBA00023239"/>
    </source>
</evidence>
<evidence type="ECO:0000256" key="1">
    <source>
        <dbReference type="ARBA" id="ARBA00002904"/>
    </source>
</evidence>
<dbReference type="Proteomes" id="UP000597762">
    <property type="component" value="Unassembled WGS sequence"/>
</dbReference>
<protein>
    <recommendedName>
        <fullName evidence="3 8">Carbonic anhydrase</fullName>
        <ecNumber evidence="3 8">4.2.1.1</ecNumber>
    </recommendedName>
</protein>
<proteinExistence type="inferred from homology"/>
<dbReference type="EMBL" id="CAHIKZ030003567">
    <property type="protein sequence ID" value="CAE1301806.1"/>
    <property type="molecule type" value="Genomic_DNA"/>
</dbReference>
<organism evidence="10 11">
    <name type="scientific">Acanthosepion pharaonis</name>
    <name type="common">Pharaoh cuttlefish</name>
    <name type="synonym">Sepia pharaonis</name>
    <dbReference type="NCBI Taxonomy" id="158019"/>
    <lineage>
        <taxon>Eukaryota</taxon>
        <taxon>Metazoa</taxon>
        <taxon>Spiralia</taxon>
        <taxon>Lophotrochozoa</taxon>
        <taxon>Mollusca</taxon>
        <taxon>Cephalopoda</taxon>
        <taxon>Coleoidea</taxon>
        <taxon>Decapodiformes</taxon>
        <taxon>Sepiida</taxon>
        <taxon>Sepiina</taxon>
        <taxon>Sepiidae</taxon>
        <taxon>Acanthosepion</taxon>
    </lineage>
</organism>
<evidence type="ECO:0000313" key="11">
    <source>
        <dbReference type="Proteomes" id="UP000597762"/>
    </source>
</evidence>
<dbReference type="Pfam" id="PF00194">
    <property type="entry name" value="Carb_anhydrase"/>
    <property type="match status" value="1"/>
</dbReference>
<dbReference type="PANTHER" id="PTHR18952">
    <property type="entry name" value="CARBONIC ANHYDRASE"/>
    <property type="match status" value="1"/>
</dbReference>
<evidence type="ECO:0000256" key="2">
    <source>
        <dbReference type="ARBA" id="ARBA00010718"/>
    </source>
</evidence>
<comment type="cofactor">
    <cofactor evidence="8">
        <name>Zn(2+)</name>
        <dbReference type="ChEBI" id="CHEBI:29105"/>
    </cofactor>
</comment>
<evidence type="ECO:0000256" key="8">
    <source>
        <dbReference type="RuleBase" id="RU367011"/>
    </source>
</evidence>